<evidence type="ECO:0000313" key="10">
    <source>
        <dbReference type="Proteomes" id="UP000693892"/>
    </source>
</evidence>
<evidence type="ECO:0000256" key="2">
    <source>
        <dbReference type="ARBA" id="ARBA00022475"/>
    </source>
</evidence>
<feature type="transmembrane region" description="Helical" evidence="7">
    <location>
        <begin position="361"/>
        <end position="381"/>
    </location>
</feature>
<feature type="compositionally biased region" description="Low complexity" evidence="6">
    <location>
        <begin position="232"/>
        <end position="261"/>
    </location>
</feature>
<comment type="subcellular location">
    <subcellularLocation>
        <location evidence="1">Cell membrane</location>
        <topology evidence="1">Single-pass membrane protein</topology>
    </subcellularLocation>
</comment>
<accession>A0A916NN02</accession>
<keyword evidence="10" id="KW-1185">Reference proteome</keyword>
<feature type="region of interest" description="Disordered" evidence="6">
    <location>
        <begin position="1"/>
        <end position="54"/>
    </location>
</feature>
<dbReference type="Pfam" id="PF04024">
    <property type="entry name" value="PspC"/>
    <property type="match status" value="1"/>
</dbReference>
<dbReference type="GO" id="GO:0005886">
    <property type="term" value="C:plasma membrane"/>
    <property type="evidence" value="ECO:0007669"/>
    <property type="project" value="UniProtKB-SubCell"/>
</dbReference>
<protein>
    <recommendedName>
        <fullName evidence="8">Phage shock protein PspC N-terminal domain-containing protein</fullName>
    </recommendedName>
</protein>
<keyword evidence="2" id="KW-1003">Cell membrane</keyword>
<evidence type="ECO:0000256" key="1">
    <source>
        <dbReference type="ARBA" id="ARBA00004162"/>
    </source>
</evidence>
<feature type="compositionally biased region" description="Basic and acidic residues" evidence="6">
    <location>
        <begin position="24"/>
        <end position="34"/>
    </location>
</feature>
<organism evidence="9 10">
    <name type="scientific">Leucobacter soli</name>
    <dbReference type="NCBI Taxonomy" id="2812850"/>
    <lineage>
        <taxon>Bacteria</taxon>
        <taxon>Bacillati</taxon>
        <taxon>Actinomycetota</taxon>
        <taxon>Actinomycetes</taxon>
        <taxon>Micrococcales</taxon>
        <taxon>Microbacteriaceae</taxon>
        <taxon>Leucobacter</taxon>
    </lineage>
</organism>
<gene>
    <name evidence="9" type="ORF">LEUCIP111803_00717</name>
</gene>
<evidence type="ECO:0000313" key="9">
    <source>
        <dbReference type="EMBL" id="CAG7604239.1"/>
    </source>
</evidence>
<sequence length="573" mass="60179">MAGASGCGETRIMNDTTPPDDGMPDSRRSEEHARGGPAAGGPATGAAPGAEQAPRTSERFFAWVRGLGIVRGRDRWFAGVAGGIAAKAGIDPLIVRGIFVVLAVLGGPGILLYLAGWLLLPDDSGRIHVEDLFRGRASAGVIVASVILGVFVFIPVLFGLLPGLFTMPWAWDVWNVGPEWLQVTFTVLWWAVIVPGLVIWFIVWASTRSHRAGGRPTGGGSAYTGPRGPGMPSTAGPAGYAGPGASTGPAAPMGSAAFAAGTSGPAEPASRPTGPSSPEGWGERSGRKVEDWATGFEQKAERWGHDFEERSREWERKAEEYARKNGIGAAHVVITLACALLAAGAVAAWGLTLAVSGETALMAGLIAAVAVLGISLIVAGIRGRTTGWIGFLSFAGVVALLLAPFSTVMPENTQFVPFGTFTERPSDTGVDSGLVMVAGNSTVDLSDLTATATPRDIEVWVLAGNVTVRLPETAPTRVRVALAAGNVRDERLDDDERRQGGIFVSRVIGSDASGLDDSAVTRVHVRLLAGNVYVEGGRVGSSPPDIEEQEQQQERTEQIERLREQIEELENAR</sequence>
<evidence type="ECO:0000256" key="7">
    <source>
        <dbReference type="SAM" id="Phobius"/>
    </source>
</evidence>
<feature type="region of interest" description="Disordered" evidence="6">
    <location>
        <begin position="536"/>
        <end position="557"/>
    </location>
</feature>
<dbReference type="EMBL" id="CAJVAP010000006">
    <property type="protein sequence ID" value="CAG7604239.1"/>
    <property type="molecule type" value="Genomic_DNA"/>
</dbReference>
<feature type="transmembrane region" description="Helical" evidence="7">
    <location>
        <begin position="98"/>
        <end position="120"/>
    </location>
</feature>
<feature type="transmembrane region" description="Helical" evidence="7">
    <location>
        <begin position="141"/>
        <end position="167"/>
    </location>
</feature>
<feature type="transmembrane region" description="Helical" evidence="7">
    <location>
        <begin position="326"/>
        <end position="349"/>
    </location>
</feature>
<keyword evidence="5 7" id="KW-0472">Membrane</keyword>
<keyword evidence="4 7" id="KW-1133">Transmembrane helix</keyword>
<evidence type="ECO:0000256" key="6">
    <source>
        <dbReference type="SAM" id="MobiDB-lite"/>
    </source>
</evidence>
<evidence type="ECO:0000256" key="5">
    <source>
        <dbReference type="ARBA" id="ARBA00023136"/>
    </source>
</evidence>
<evidence type="ECO:0000259" key="8">
    <source>
        <dbReference type="Pfam" id="PF04024"/>
    </source>
</evidence>
<proteinExistence type="predicted"/>
<comment type="caution">
    <text evidence="9">The sequence shown here is derived from an EMBL/GenBank/DDBJ whole genome shotgun (WGS) entry which is preliminary data.</text>
</comment>
<dbReference type="PANTHER" id="PTHR33885">
    <property type="entry name" value="PHAGE SHOCK PROTEIN C"/>
    <property type="match status" value="1"/>
</dbReference>
<feature type="transmembrane region" description="Helical" evidence="7">
    <location>
        <begin position="388"/>
        <end position="409"/>
    </location>
</feature>
<dbReference type="PANTHER" id="PTHR33885:SF3">
    <property type="entry name" value="PHAGE SHOCK PROTEIN C"/>
    <property type="match status" value="1"/>
</dbReference>
<evidence type="ECO:0000256" key="3">
    <source>
        <dbReference type="ARBA" id="ARBA00022692"/>
    </source>
</evidence>
<dbReference type="InterPro" id="IPR052027">
    <property type="entry name" value="PspC"/>
</dbReference>
<reference evidence="9" key="1">
    <citation type="submission" date="2021-06" db="EMBL/GenBank/DDBJ databases">
        <authorList>
            <person name="Criscuolo A."/>
        </authorList>
    </citation>
    <scope>NUCLEOTIDE SEQUENCE</scope>
    <source>
        <strain evidence="9">CIP111803</strain>
    </source>
</reference>
<name>A0A916NN02_9MICO</name>
<dbReference type="AlphaFoldDB" id="A0A916NN02"/>
<keyword evidence="3 7" id="KW-0812">Transmembrane</keyword>
<feature type="region of interest" description="Disordered" evidence="6">
    <location>
        <begin position="211"/>
        <end position="288"/>
    </location>
</feature>
<dbReference type="InterPro" id="IPR007168">
    <property type="entry name" value="Phageshock_PspC_N"/>
</dbReference>
<dbReference type="Proteomes" id="UP000693892">
    <property type="component" value="Unassembled WGS sequence"/>
</dbReference>
<feature type="transmembrane region" description="Helical" evidence="7">
    <location>
        <begin position="187"/>
        <end position="205"/>
    </location>
</feature>
<feature type="domain" description="Phage shock protein PspC N-terminal" evidence="8">
    <location>
        <begin position="71"/>
        <end position="122"/>
    </location>
</feature>
<evidence type="ECO:0000256" key="4">
    <source>
        <dbReference type="ARBA" id="ARBA00022989"/>
    </source>
</evidence>